<reference evidence="2" key="1">
    <citation type="submission" date="2021-01" db="EMBL/GenBank/DDBJ databases">
        <authorList>
            <person name="Corre E."/>
            <person name="Pelletier E."/>
            <person name="Niang G."/>
            <person name="Scheremetjew M."/>
            <person name="Finn R."/>
            <person name="Kale V."/>
            <person name="Holt S."/>
            <person name="Cochrane G."/>
            <person name="Meng A."/>
            <person name="Brown T."/>
            <person name="Cohen L."/>
        </authorList>
    </citation>
    <scope>NUCLEOTIDE SEQUENCE</scope>
    <source>
        <strain evidence="2">Pop2</strain>
    </source>
</reference>
<gene>
    <name evidence="2" type="ORF">DBRI1063_LOCUS20241</name>
</gene>
<accession>A0A7S2ENQ6</accession>
<evidence type="ECO:0000256" key="1">
    <source>
        <dbReference type="SAM" id="MobiDB-lite"/>
    </source>
</evidence>
<evidence type="ECO:0000313" key="2">
    <source>
        <dbReference type="EMBL" id="CAD9348107.1"/>
    </source>
</evidence>
<proteinExistence type="predicted"/>
<feature type="region of interest" description="Disordered" evidence="1">
    <location>
        <begin position="99"/>
        <end position="205"/>
    </location>
</feature>
<name>A0A7S2ENQ6_9STRA</name>
<feature type="region of interest" description="Disordered" evidence="1">
    <location>
        <begin position="271"/>
        <end position="292"/>
    </location>
</feature>
<feature type="compositionally biased region" description="Low complexity" evidence="1">
    <location>
        <begin position="166"/>
        <end position="203"/>
    </location>
</feature>
<feature type="compositionally biased region" description="Basic residues" evidence="1">
    <location>
        <begin position="275"/>
        <end position="289"/>
    </location>
</feature>
<dbReference type="EMBL" id="HBGN01031417">
    <property type="protein sequence ID" value="CAD9348107.1"/>
    <property type="molecule type" value="Transcribed_RNA"/>
</dbReference>
<dbReference type="AlphaFoldDB" id="A0A7S2ENQ6"/>
<protein>
    <submittedName>
        <fullName evidence="2">Uncharacterized protein</fullName>
    </submittedName>
</protein>
<organism evidence="2">
    <name type="scientific">Ditylum brightwellii</name>
    <dbReference type="NCBI Taxonomy" id="49249"/>
    <lineage>
        <taxon>Eukaryota</taxon>
        <taxon>Sar</taxon>
        <taxon>Stramenopiles</taxon>
        <taxon>Ochrophyta</taxon>
        <taxon>Bacillariophyta</taxon>
        <taxon>Mediophyceae</taxon>
        <taxon>Lithodesmiophycidae</taxon>
        <taxon>Lithodesmiales</taxon>
        <taxon>Lithodesmiaceae</taxon>
        <taxon>Ditylum</taxon>
    </lineage>
</organism>
<feature type="compositionally biased region" description="Polar residues" evidence="1">
    <location>
        <begin position="120"/>
        <end position="132"/>
    </location>
</feature>
<sequence length="314" mass="34968">MDMFHVLSGLDVDDFDDLDPSNFLGVATDELDVWLQESLANANDEKNAGTKVAEMGRRLSMCLGAEIQRRNSLLVGSHNPNIASRRGSTFSEFAFDASTLPQDEQDSSGDFHQTEKCSAPHSNTNEQQEQFWHSSVSSDDSRISKRRRIDHSRQVEDRPSNGGLYSASSTSSNTACTSYSSTSSTSTKSSSTSSRSSSLGSESGPANTYSFDSFVHSFLLKNQSYFGKKIEKSIDMPSLTPVVPLALTVTPGLTSSMKQSEQSMQEIHDWDRKMGLRKSHSKTMRATRRSRQELKEMEKKMWQGERKQFQAKLA</sequence>